<reference evidence="1" key="1">
    <citation type="submission" date="2020-08" db="EMBL/GenBank/DDBJ databases">
        <title>Multicomponent nature underlies the extraordinary mechanical properties of spider dragline silk.</title>
        <authorList>
            <person name="Kono N."/>
            <person name="Nakamura H."/>
            <person name="Mori M."/>
            <person name="Yoshida Y."/>
            <person name="Ohtoshi R."/>
            <person name="Malay A.D."/>
            <person name="Moran D.A.P."/>
            <person name="Tomita M."/>
            <person name="Numata K."/>
            <person name="Arakawa K."/>
        </authorList>
    </citation>
    <scope>NUCLEOTIDE SEQUENCE</scope>
</reference>
<accession>A0A8X6QVQ8</accession>
<gene>
    <name evidence="1" type="ORF">NPIL_415961</name>
</gene>
<evidence type="ECO:0000313" key="2">
    <source>
        <dbReference type="Proteomes" id="UP000887013"/>
    </source>
</evidence>
<dbReference type="EMBL" id="BMAW01086292">
    <property type="protein sequence ID" value="GFU46790.1"/>
    <property type="molecule type" value="Genomic_DNA"/>
</dbReference>
<keyword evidence="2" id="KW-1185">Reference proteome</keyword>
<proteinExistence type="predicted"/>
<comment type="caution">
    <text evidence="1">The sequence shown here is derived from an EMBL/GenBank/DDBJ whole genome shotgun (WGS) entry which is preliminary data.</text>
</comment>
<name>A0A8X6QVQ8_NEPPI</name>
<evidence type="ECO:0000313" key="1">
    <source>
        <dbReference type="EMBL" id="GFU46790.1"/>
    </source>
</evidence>
<dbReference type="AlphaFoldDB" id="A0A8X6QVQ8"/>
<sequence length="165" mass="18667">MCFLAPFFFVNWNPQILVQSLLRRAYSQKNNFRFQSLKCMCCMSLSVEVHGWQEDKNDLPQVGCDSACGQSCEAVVTVKESLPGRVPQVLFHLLLFLKFSHEGLFLAPLKTLFVAHLEYQISSLGCLAVQRLDMDLSLKCKSDWRNSVSVMENPHLTAVIPTLPS</sequence>
<protein>
    <submittedName>
        <fullName evidence="1">Uncharacterized protein</fullName>
    </submittedName>
</protein>
<organism evidence="1 2">
    <name type="scientific">Nephila pilipes</name>
    <name type="common">Giant wood spider</name>
    <name type="synonym">Nephila maculata</name>
    <dbReference type="NCBI Taxonomy" id="299642"/>
    <lineage>
        <taxon>Eukaryota</taxon>
        <taxon>Metazoa</taxon>
        <taxon>Ecdysozoa</taxon>
        <taxon>Arthropoda</taxon>
        <taxon>Chelicerata</taxon>
        <taxon>Arachnida</taxon>
        <taxon>Araneae</taxon>
        <taxon>Araneomorphae</taxon>
        <taxon>Entelegynae</taxon>
        <taxon>Araneoidea</taxon>
        <taxon>Nephilidae</taxon>
        <taxon>Nephila</taxon>
    </lineage>
</organism>
<dbReference type="Proteomes" id="UP000887013">
    <property type="component" value="Unassembled WGS sequence"/>
</dbReference>